<protein>
    <submittedName>
        <fullName evidence="1">Uncharacterized protein</fullName>
    </submittedName>
</protein>
<sequence>MNHSSRITLALCFGLHLAFSTLALGRDGEPTDTRVTHGPMLGRPAADSMSLWLRTARQGRVVVFYGTDKNDLSK</sequence>
<organism evidence="1">
    <name type="scientific">marine metagenome</name>
    <dbReference type="NCBI Taxonomy" id="408172"/>
    <lineage>
        <taxon>unclassified sequences</taxon>
        <taxon>metagenomes</taxon>
        <taxon>ecological metagenomes</taxon>
    </lineage>
</organism>
<proteinExistence type="predicted"/>
<dbReference type="AlphaFoldDB" id="A0A381XXB8"/>
<feature type="non-terminal residue" evidence="1">
    <location>
        <position position="74"/>
    </location>
</feature>
<accession>A0A381XXB8</accession>
<gene>
    <name evidence="1" type="ORF">METZ01_LOCUS122252</name>
</gene>
<evidence type="ECO:0000313" key="1">
    <source>
        <dbReference type="EMBL" id="SVA69398.1"/>
    </source>
</evidence>
<reference evidence="1" key="1">
    <citation type="submission" date="2018-05" db="EMBL/GenBank/DDBJ databases">
        <authorList>
            <person name="Lanie J.A."/>
            <person name="Ng W.-L."/>
            <person name="Kazmierczak K.M."/>
            <person name="Andrzejewski T.M."/>
            <person name="Davidsen T.M."/>
            <person name="Wayne K.J."/>
            <person name="Tettelin H."/>
            <person name="Glass J.I."/>
            <person name="Rusch D."/>
            <person name="Podicherti R."/>
            <person name="Tsui H.-C.T."/>
            <person name="Winkler M.E."/>
        </authorList>
    </citation>
    <scope>NUCLEOTIDE SEQUENCE</scope>
</reference>
<dbReference type="EMBL" id="UINC01016717">
    <property type="protein sequence ID" value="SVA69398.1"/>
    <property type="molecule type" value="Genomic_DNA"/>
</dbReference>
<name>A0A381XXB8_9ZZZZ</name>